<organism evidence="2">
    <name type="scientific">uncultured Acidimicrobiales bacterium</name>
    <dbReference type="NCBI Taxonomy" id="310071"/>
    <lineage>
        <taxon>Bacteria</taxon>
        <taxon>Bacillati</taxon>
        <taxon>Actinomycetota</taxon>
        <taxon>Acidimicrobiia</taxon>
        <taxon>Acidimicrobiales</taxon>
        <taxon>environmental samples</taxon>
    </lineage>
</organism>
<gene>
    <name evidence="2" type="ORF">AVDCRST_MAG20-906</name>
</gene>
<feature type="compositionally biased region" description="Basic residues" evidence="1">
    <location>
        <begin position="34"/>
        <end position="51"/>
    </location>
</feature>
<feature type="region of interest" description="Disordered" evidence="1">
    <location>
        <begin position="1"/>
        <end position="51"/>
    </location>
</feature>
<protein>
    <submittedName>
        <fullName evidence="2">Uncharacterized protein</fullName>
    </submittedName>
</protein>
<sequence>MRAHDAWSGRGPSTGIAVDPRRAQQAGLSVGAGRPRKKPWPRRWRLGRYGL</sequence>
<reference evidence="2" key="1">
    <citation type="submission" date="2020-02" db="EMBL/GenBank/DDBJ databases">
        <authorList>
            <person name="Meier V. D."/>
        </authorList>
    </citation>
    <scope>NUCLEOTIDE SEQUENCE</scope>
    <source>
        <strain evidence="2">AVDCRST_MAG20</strain>
    </source>
</reference>
<accession>A0A6J4HLP7</accession>
<proteinExistence type="predicted"/>
<dbReference type="EMBL" id="CADCSY010000041">
    <property type="protein sequence ID" value="CAA9226982.1"/>
    <property type="molecule type" value="Genomic_DNA"/>
</dbReference>
<name>A0A6J4HLP7_9ACTN</name>
<evidence type="ECO:0000313" key="2">
    <source>
        <dbReference type="EMBL" id="CAA9226982.1"/>
    </source>
</evidence>
<evidence type="ECO:0000256" key="1">
    <source>
        <dbReference type="SAM" id="MobiDB-lite"/>
    </source>
</evidence>
<dbReference type="AlphaFoldDB" id="A0A6J4HLP7"/>